<gene>
    <name evidence="2" type="ORF">CRENBAI_022674</name>
</gene>
<sequence>MSAIREAALEFPRGSIESPDGTPSRTPSRDFKSWKEATLLFIGENSKIKRGLVSIPKPSPPLSLGNSGTEEIPAPLQELGSRVQAVHRDEETLASLESYVDECSENIIMGKPQKSASVTTPTSKHTRLECSACTSTISPEQSHADVLDYIDKKLASLDAHLALVEVLHRELQALSLWSSARNN</sequence>
<evidence type="ECO:0000256" key="1">
    <source>
        <dbReference type="SAM" id="MobiDB-lite"/>
    </source>
</evidence>
<evidence type="ECO:0000313" key="3">
    <source>
        <dbReference type="Proteomes" id="UP001311232"/>
    </source>
</evidence>
<dbReference type="AlphaFoldDB" id="A0AAV9R6E3"/>
<dbReference type="EMBL" id="JAHHUM010002370">
    <property type="protein sequence ID" value="KAK5604140.1"/>
    <property type="molecule type" value="Genomic_DNA"/>
</dbReference>
<comment type="caution">
    <text evidence="2">The sequence shown here is derived from an EMBL/GenBank/DDBJ whole genome shotgun (WGS) entry which is preliminary data.</text>
</comment>
<organism evidence="2 3">
    <name type="scientific">Crenichthys baileyi</name>
    <name type="common">White River springfish</name>
    <dbReference type="NCBI Taxonomy" id="28760"/>
    <lineage>
        <taxon>Eukaryota</taxon>
        <taxon>Metazoa</taxon>
        <taxon>Chordata</taxon>
        <taxon>Craniata</taxon>
        <taxon>Vertebrata</taxon>
        <taxon>Euteleostomi</taxon>
        <taxon>Actinopterygii</taxon>
        <taxon>Neopterygii</taxon>
        <taxon>Teleostei</taxon>
        <taxon>Neoteleostei</taxon>
        <taxon>Acanthomorphata</taxon>
        <taxon>Ovalentaria</taxon>
        <taxon>Atherinomorphae</taxon>
        <taxon>Cyprinodontiformes</taxon>
        <taxon>Goodeidae</taxon>
        <taxon>Crenichthys</taxon>
    </lineage>
</organism>
<evidence type="ECO:0000313" key="2">
    <source>
        <dbReference type="EMBL" id="KAK5604140.1"/>
    </source>
</evidence>
<feature type="region of interest" description="Disordered" evidence="1">
    <location>
        <begin position="1"/>
        <end position="31"/>
    </location>
</feature>
<reference evidence="2 3" key="1">
    <citation type="submission" date="2021-06" db="EMBL/GenBank/DDBJ databases">
        <authorList>
            <person name="Palmer J.M."/>
        </authorList>
    </citation>
    <scope>NUCLEOTIDE SEQUENCE [LARGE SCALE GENOMIC DNA]</scope>
    <source>
        <strain evidence="2 3">MEX-2019</strain>
        <tissue evidence="2">Muscle</tissue>
    </source>
</reference>
<keyword evidence="3" id="KW-1185">Reference proteome</keyword>
<name>A0AAV9R6E3_9TELE</name>
<accession>A0AAV9R6E3</accession>
<protein>
    <submittedName>
        <fullName evidence="2">Uncharacterized protein</fullName>
    </submittedName>
</protein>
<dbReference type="Proteomes" id="UP001311232">
    <property type="component" value="Unassembled WGS sequence"/>
</dbReference>
<proteinExistence type="predicted"/>